<dbReference type="AlphaFoldDB" id="A0A0F9MDS1"/>
<gene>
    <name evidence="2" type="ORF">LCGC14_1086820</name>
</gene>
<keyword evidence="1" id="KW-1133">Transmembrane helix</keyword>
<sequence>LFAYYLHIDSSNTAFSFLETIEIQVTRKDVSCELIGFEDSLIFGNSLIFYARFFDSVTYLNLINKSVVLEIESNNITHFQGNYTTDIYKEVISLNLSTFEHLKIGVNHLLFTLEDDTIYNNAMFSYEVIVNKSLTFVDIIKFDEVFNSTENIEIILYYYYNDNTSLEYGKIKTVLINNFSIIYENIQSTDSLGLLNITIPSSFILNGSHENQSIAITFMFEGTSSLKDNTFTLNFIIEGIPKEIKTKTNQNSLFLIILVSILILGLVGMVLYFKKKKSISPGIVNPIIPDPTESNPAVSE</sequence>
<accession>A0A0F9MDS1</accession>
<feature type="transmembrane region" description="Helical" evidence="1">
    <location>
        <begin position="253"/>
        <end position="273"/>
    </location>
</feature>
<reference evidence="2" key="1">
    <citation type="journal article" date="2015" name="Nature">
        <title>Complex archaea that bridge the gap between prokaryotes and eukaryotes.</title>
        <authorList>
            <person name="Spang A."/>
            <person name="Saw J.H."/>
            <person name="Jorgensen S.L."/>
            <person name="Zaremba-Niedzwiedzka K."/>
            <person name="Martijn J."/>
            <person name="Lind A.E."/>
            <person name="van Eijk R."/>
            <person name="Schleper C."/>
            <person name="Guy L."/>
            <person name="Ettema T.J."/>
        </authorList>
    </citation>
    <scope>NUCLEOTIDE SEQUENCE</scope>
</reference>
<comment type="caution">
    <text evidence="2">The sequence shown here is derived from an EMBL/GenBank/DDBJ whole genome shotgun (WGS) entry which is preliminary data.</text>
</comment>
<organism evidence="2">
    <name type="scientific">marine sediment metagenome</name>
    <dbReference type="NCBI Taxonomy" id="412755"/>
    <lineage>
        <taxon>unclassified sequences</taxon>
        <taxon>metagenomes</taxon>
        <taxon>ecological metagenomes</taxon>
    </lineage>
</organism>
<proteinExistence type="predicted"/>
<evidence type="ECO:0000256" key="1">
    <source>
        <dbReference type="SAM" id="Phobius"/>
    </source>
</evidence>
<evidence type="ECO:0000313" key="2">
    <source>
        <dbReference type="EMBL" id="KKN05500.1"/>
    </source>
</evidence>
<protein>
    <submittedName>
        <fullName evidence="2">Uncharacterized protein</fullName>
    </submittedName>
</protein>
<feature type="non-terminal residue" evidence="2">
    <location>
        <position position="1"/>
    </location>
</feature>
<keyword evidence="1" id="KW-0472">Membrane</keyword>
<name>A0A0F9MDS1_9ZZZZ</name>
<dbReference type="EMBL" id="LAZR01004798">
    <property type="protein sequence ID" value="KKN05500.1"/>
    <property type="molecule type" value="Genomic_DNA"/>
</dbReference>
<keyword evidence="1" id="KW-0812">Transmembrane</keyword>